<evidence type="ECO:0008006" key="4">
    <source>
        <dbReference type="Google" id="ProtNLM"/>
    </source>
</evidence>
<reference evidence="2 3" key="1">
    <citation type="submission" date="2015-12" db="EMBL/GenBank/DDBJ databases">
        <title>The genome of Folsomia candida.</title>
        <authorList>
            <person name="Faddeeva A."/>
            <person name="Derks M.F."/>
            <person name="Anvar Y."/>
            <person name="Smit S."/>
            <person name="Van Straalen N."/>
            <person name="Roelofs D."/>
        </authorList>
    </citation>
    <scope>NUCLEOTIDE SEQUENCE [LARGE SCALE GENOMIC DNA]</scope>
    <source>
        <strain evidence="2 3">VU population</strain>
        <tissue evidence="2">Whole body</tissue>
    </source>
</reference>
<gene>
    <name evidence="2" type="ORF">Fcan01_24210</name>
</gene>
<dbReference type="AlphaFoldDB" id="A0A226D633"/>
<feature type="transmembrane region" description="Helical" evidence="1">
    <location>
        <begin position="56"/>
        <end position="72"/>
    </location>
</feature>
<keyword evidence="1" id="KW-1133">Transmembrane helix</keyword>
<dbReference type="Proteomes" id="UP000198287">
    <property type="component" value="Unassembled WGS sequence"/>
</dbReference>
<evidence type="ECO:0000256" key="1">
    <source>
        <dbReference type="SAM" id="Phobius"/>
    </source>
</evidence>
<dbReference type="OrthoDB" id="10686348at2759"/>
<comment type="caution">
    <text evidence="2">The sequence shown here is derived from an EMBL/GenBank/DDBJ whole genome shotgun (WGS) entry which is preliminary data.</text>
</comment>
<keyword evidence="1" id="KW-0812">Transmembrane</keyword>
<accession>A0A226D633</accession>
<proteinExistence type="predicted"/>
<dbReference type="EMBL" id="LNIX01000031">
    <property type="protein sequence ID" value="OXA41002.1"/>
    <property type="molecule type" value="Genomic_DNA"/>
</dbReference>
<evidence type="ECO:0000313" key="3">
    <source>
        <dbReference type="Proteomes" id="UP000198287"/>
    </source>
</evidence>
<organism evidence="2 3">
    <name type="scientific">Folsomia candida</name>
    <name type="common">Springtail</name>
    <dbReference type="NCBI Taxonomy" id="158441"/>
    <lineage>
        <taxon>Eukaryota</taxon>
        <taxon>Metazoa</taxon>
        <taxon>Ecdysozoa</taxon>
        <taxon>Arthropoda</taxon>
        <taxon>Hexapoda</taxon>
        <taxon>Collembola</taxon>
        <taxon>Entomobryomorpha</taxon>
        <taxon>Isotomoidea</taxon>
        <taxon>Isotomidae</taxon>
        <taxon>Proisotominae</taxon>
        <taxon>Folsomia</taxon>
    </lineage>
</organism>
<name>A0A226D633_FOLCA</name>
<protein>
    <recommendedName>
        <fullName evidence="4">Gustatory receptor</fullName>
    </recommendedName>
</protein>
<keyword evidence="3" id="KW-1185">Reference proteome</keyword>
<evidence type="ECO:0000313" key="2">
    <source>
        <dbReference type="EMBL" id="OXA41002.1"/>
    </source>
</evidence>
<sequence length="394" mass="45804">MVPKSSQIISFLKTKPWRLFRSWEYWLSRLYQTAGTFCLLPIYWERSTNTVQYEKRWLKIVTWAVLTLYLTLDSTYQFYVMCTAPYKAMSIFDILKILLHGSRRIGASALIIGFSSNMKNTVKLLNQTIDIHHKLKRNYYGDENALIDDGLLYVNFGTIVLHFQPLGPTLQHLQERGSFRYWGARYLPPSFYNSAFGIAIFGTMELILCYVSIFGTGYAATQVIVYAQTTRHWLNILEKDSQKPLAKAWLTLKNLKLYRTLAVLNCIHNEACSPVLWPMSQHVLCSVHVICNVLLIKCFRLLPLLIGATLFFATVTITLFEKNCLKAAADVYEISKRFRDRMRRDDSKRNRIVGRSLRGLRIKVQDAYYFKISTFITFMQSVVENTINVMLTFF</sequence>
<feature type="transmembrane region" description="Helical" evidence="1">
    <location>
        <begin position="26"/>
        <end position="44"/>
    </location>
</feature>
<keyword evidence="1" id="KW-0472">Membrane</keyword>
<feature type="transmembrane region" description="Helical" evidence="1">
    <location>
        <begin position="301"/>
        <end position="320"/>
    </location>
</feature>